<dbReference type="EMBL" id="MGDD01000274">
    <property type="protein sequence ID" value="OGL43463.1"/>
    <property type="molecule type" value="Genomic_DNA"/>
</dbReference>
<feature type="binding site" evidence="12">
    <location>
        <position position="86"/>
    </location>
    <ligand>
        <name>Mg(2+)</name>
        <dbReference type="ChEBI" id="CHEBI:18420"/>
    </ligand>
</feature>
<feature type="binding site" evidence="12">
    <location>
        <position position="118"/>
    </location>
    <ligand>
        <name>Mg(2+)</name>
        <dbReference type="ChEBI" id="CHEBI:18420"/>
    </ligand>
</feature>
<feature type="binding site" evidence="11">
    <location>
        <position position="116"/>
    </location>
    <ligand>
        <name>3-methyl-2-oxobutanoate</name>
        <dbReference type="ChEBI" id="CHEBI:11851"/>
    </ligand>
</feature>
<proteinExistence type="inferred from homology"/>
<protein>
    <recommendedName>
        <fullName evidence="8 9">3-methyl-2-oxobutanoate hydroxymethyltransferase</fullName>
        <ecNumber evidence="4 9">2.1.2.11</ecNumber>
    </recommendedName>
</protein>
<dbReference type="EC" id="2.1.2.11" evidence="4 9"/>
<evidence type="ECO:0000256" key="5">
    <source>
        <dbReference type="ARBA" id="ARBA00022655"/>
    </source>
</evidence>
<comment type="function">
    <text evidence="7">Catalyzes the reversible reaction in which hydroxymethyl group from 5,10-methylenetetrahydrofolate is transferred onto alpha-ketoisovalerate to form ketopantoate.</text>
</comment>
<keyword evidence="12" id="KW-0460">Magnesium</keyword>
<keyword evidence="13" id="KW-0489">Methyltransferase</keyword>
<dbReference type="GO" id="GO:0015940">
    <property type="term" value="P:pantothenate biosynthetic process"/>
    <property type="evidence" value="ECO:0007669"/>
    <property type="project" value="UniProtKB-UniRule"/>
</dbReference>
<feature type="active site" description="Proton acceptor" evidence="10">
    <location>
        <position position="185"/>
    </location>
</feature>
<evidence type="ECO:0000256" key="12">
    <source>
        <dbReference type="PIRSR" id="PIRSR000388-3"/>
    </source>
</evidence>
<evidence type="ECO:0000256" key="1">
    <source>
        <dbReference type="ARBA" id="ARBA00005033"/>
    </source>
</evidence>
<comment type="pathway">
    <text evidence="1">Cofactor biosynthesis; (R)-pantothenate biosynthesis; (R)-pantoate from 3-methyl-2-oxobutanoate: step 1/2.</text>
</comment>
<evidence type="ECO:0000256" key="2">
    <source>
        <dbReference type="ARBA" id="ARBA00008676"/>
    </source>
</evidence>
<dbReference type="NCBIfam" id="NF001452">
    <property type="entry name" value="PRK00311.1"/>
    <property type="match status" value="1"/>
</dbReference>
<dbReference type="AlphaFoldDB" id="A0A1F7RPL3"/>
<comment type="subunit">
    <text evidence="3">Homodecamer; pentamer of dimers.</text>
</comment>
<keyword evidence="12" id="KW-0479">Metal-binding</keyword>
<comment type="caution">
    <text evidence="13">The sequence shown here is derived from an EMBL/GenBank/DDBJ whole genome shotgun (WGS) entry which is preliminary data.</text>
</comment>
<dbReference type="Proteomes" id="UP000179266">
    <property type="component" value="Unassembled WGS sequence"/>
</dbReference>
<evidence type="ECO:0000256" key="6">
    <source>
        <dbReference type="ARBA" id="ARBA00022679"/>
    </source>
</evidence>
<accession>A0A1F7RPL3</accession>
<dbReference type="CDD" id="cd06557">
    <property type="entry name" value="KPHMT-like"/>
    <property type="match status" value="1"/>
</dbReference>
<evidence type="ECO:0000256" key="8">
    <source>
        <dbReference type="ARBA" id="ARBA00071315"/>
    </source>
</evidence>
<feature type="non-terminal residue" evidence="13">
    <location>
        <position position="278"/>
    </location>
</feature>
<dbReference type="InterPro" id="IPR015813">
    <property type="entry name" value="Pyrv/PenolPyrv_kinase-like_dom"/>
</dbReference>
<dbReference type="PANTHER" id="PTHR20881:SF0">
    <property type="entry name" value="3-METHYL-2-OXOBUTANOATE HYDROXYMETHYLTRANSFERASE"/>
    <property type="match status" value="1"/>
</dbReference>
<dbReference type="Gene3D" id="3.20.20.60">
    <property type="entry name" value="Phosphoenolpyruvate-binding domains"/>
    <property type="match status" value="1"/>
</dbReference>
<evidence type="ECO:0000313" key="13">
    <source>
        <dbReference type="EMBL" id="OGL43463.1"/>
    </source>
</evidence>
<organism evidence="13 14">
    <name type="scientific">Candidatus Schekmanbacteria bacterium RBG_13_48_7</name>
    <dbReference type="NCBI Taxonomy" id="1817878"/>
    <lineage>
        <taxon>Bacteria</taxon>
        <taxon>Candidatus Schekmaniibacteriota</taxon>
    </lineage>
</organism>
<dbReference type="GO" id="GO:0032259">
    <property type="term" value="P:methylation"/>
    <property type="evidence" value="ECO:0007669"/>
    <property type="project" value="UniProtKB-KW"/>
</dbReference>
<dbReference type="NCBIfam" id="TIGR00222">
    <property type="entry name" value="panB"/>
    <property type="match status" value="1"/>
</dbReference>
<evidence type="ECO:0000256" key="11">
    <source>
        <dbReference type="PIRSR" id="PIRSR000388-2"/>
    </source>
</evidence>
<dbReference type="GO" id="GO:0000287">
    <property type="term" value="F:magnesium ion binding"/>
    <property type="evidence" value="ECO:0007669"/>
    <property type="project" value="TreeGrafter"/>
</dbReference>
<dbReference type="GO" id="GO:0003864">
    <property type="term" value="F:3-methyl-2-oxobutanoate hydroxymethyltransferase activity"/>
    <property type="evidence" value="ECO:0007669"/>
    <property type="project" value="UniProtKB-UniRule"/>
</dbReference>
<evidence type="ECO:0000256" key="10">
    <source>
        <dbReference type="PIRSR" id="PIRSR000388-1"/>
    </source>
</evidence>
<dbReference type="FunFam" id="3.20.20.60:FF:000003">
    <property type="entry name" value="3-methyl-2-oxobutanoate hydroxymethyltransferase"/>
    <property type="match status" value="1"/>
</dbReference>
<evidence type="ECO:0000313" key="14">
    <source>
        <dbReference type="Proteomes" id="UP000179266"/>
    </source>
</evidence>
<comment type="cofactor">
    <cofactor evidence="12">
        <name>Mg(2+)</name>
        <dbReference type="ChEBI" id="CHEBI:18420"/>
    </cofactor>
    <text evidence="12">Binds 1 Mg(2+) ion per subunit.</text>
</comment>
<evidence type="ECO:0000256" key="3">
    <source>
        <dbReference type="ARBA" id="ARBA00011424"/>
    </source>
</evidence>
<feature type="binding site" evidence="12">
    <location>
        <position position="47"/>
    </location>
    <ligand>
        <name>Mg(2+)</name>
        <dbReference type="ChEBI" id="CHEBI:18420"/>
    </ligand>
</feature>
<name>A0A1F7RPL3_9BACT</name>
<dbReference type="HAMAP" id="MF_00156">
    <property type="entry name" value="PanB"/>
    <property type="match status" value="1"/>
</dbReference>
<dbReference type="SUPFAM" id="SSF51621">
    <property type="entry name" value="Phosphoenolpyruvate/pyruvate domain"/>
    <property type="match status" value="1"/>
</dbReference>
<evidence type="ECO:0000256" key="7">
    <source>
        <dbReference type="ARBA" id="ARBA00056497"/>
    </source>
</evidence>
<feature type="binding site" evidence="11">
    <location>
        <begin position="47"/>
        <end position="48"/>
    </location>
    <ligand>
        <name>3-methyl-2-oxobutanoate</name>
        <dbReference type="ChEBI" id="CHEBI:11851"/>
    </ligand>
</feature>
<keyword evidence="5" id="KW-0566">Pantothenate biosynthesis</keyword>
<evidence type="ECO:0000256" key="9">
    <source>
        <dbReference type="NCBIfam" id="TIGR00222"/>
    </source>
</evidence>
<evidence type="ECO:0000256" key="4">
    <source>
        <dbReference type="ARBA" id="ARBA00012618"/>
    </source>
</evidence>
<reference evidence="13 14" key="1">
    <citation type="journal article" date="2016" name="Nat. Commun.">
        <title>Thousands of microbial genomes shed light on interconnected biogeochemical processes in an aquifer system.</title>
        <authorList>
            <person name="Anantharaman K."/>
            <person name="Brown C.T."/>
            <person name="Hug L.A."/>
            <person name="Sharon I."/>
            <person name="Castelle C.J."/>
            <person name="Probst A.J."/>
            <person name="Thomas B.C."/>
            <person name="Singh A."/>
            <person name="Wilkins M.J."/>
            <person name="Karaoz U."/>
            <person name="Brodie E.L."/>
            <person name="Williams K.H."/>
            <person name="Hubbard S.S."/>
            <person name="Banfield J.F."/>
        </authorList>
    </citation>
    <scope>NUCLEOTIDE SEQUENCE [LARGE SCALE GENOMIC DNA]</scope>
</reference>
<feature type="binding site" evidence="11">
    <location>
        <position position="86"/>
    </location>
    <ligand>
        <name>3-methyl-2-oxobutanoate</name>
        <dbReference type="ChEBI" id="CHEBI:11851"/>
    </ligand>
</feature>
<dbReference type="PIRSF" id="PIRSF000388">
    <property type="entry name" value="Pantoate_hydroxy_MeTrfase"/>
    <property type="match status" value="1"/>
</dbReference>
<dbReference type="PANTHER" id="PTHR20881">
    <property type="entry name" value="3-METHYL-2-OXOBUTANOATE HYDROXYMETHYLTRANSFERASE"/>
    <property type="match status" value="1"/>
</dbReference>
<dbReference type="Pfam" id="PF02548">
    <property type="entry name" value="Pantoate_transf"/>
    <property type="match status" value="1"/>
</dbReference>
<dbReference type="GO" id="GO:0008168">
    <property type="term" value="F:methyltransferase activity"/>
    <property type="evidence" value="ECO:0007669"/>
    <property type="project" value="UniProtKB-KW"/>
</dbReference>
<comment type="similarity">
    <text evidence="2">Belongs to the PanB family.</text>
</comment>
<gene>
    <name evidence="13" type="ORF">A2161_13655</name>
</gene>
<dbReference type="GO" id="GO:0005737">
    <property type="term" value="C:cytoplasm"/>
    <property type="evidence" value="ECO:0007669"/>
    <property type="project" value="TreeGrafter"/>
</dbReference>
<dbReference type="InterPro" id="IPR003700">
    <property type="entry name" value="Pantoate_hydroxy_MeTrfase"/>
</dbReference>
<dbReference type="InterPro" id="IPR040442">
    <property type="entry name" value="Pyrv_kinase-like_dom_sf"/>
</dbReference>
<keyword evidence="6 13" id="KW-0808">Transferase</keyword>
<sequence length="278" mass="30661">MKERRLTIPALLKLKKAGEKISMITAYDYPSACMVEEAGIDVVLVGDSLGMVVLGYENTLSVTMDEMIHHTRAVQRGLKNAVLVGDMPFLSVKVNLSDSIINAGRFIKEAGAHAVKIEGGMEARETIRAIINAQIPVMGHIGLTPQSINSFGGYKVQGKTIKAARYLIESALALEEDGIFAIVLEGIPWEISKIITKKLTIPTIGIGAGQYCDGQVLVFHDLLGFYSEFSPRFLKRYADLRPQIIHAVTAYIQDVKQNKFPEEKHSYTLEDLSILEIL</sequence>